<reference evidence="6 7" key="1">
    <citation type="submission" date="2017-08" db="EMBL/GenBank/DDBJ databases">
        <title>Aliifodinibius alkalisoli sp. nov., isolated from saline alkaline soil.</title>
        <authorList>
            <person name="Liu D."/>
            <person name="Zhang G."/>
        </authorList>
    </citation>
    <scope>NUCLEOTIDE SEQUENCE [LARGE SCALE GENOMIC DNA]</scope>
    <source>
        <strain evidence="6 7">WN023</strain>
    </source>
</reference>
<dbReference type="AlphaFoldDB" id="A0A2A2GBC5"/>
<dbReference type="NCBIfam" id="TIGR00040">
    <property type="entry name" value="yfcE"/>
    <property type="match status" value="1"/>
</dbReference>
<dbReference type="RefSeq" id="WP_095606308.1">
    <property type="nucleotide sequence ID" value="NZ_NSKE01000005.1"/>
</dbReference>
<dbReference type="PANTHER" id="PTHR43165">
    <property type="entry name" value="METALLOPHOSPHOESTERASE"/>
    <property type="match status" value="1"/>
</dbReference>
<comment type="cofactor">
    <cofactor evidence="4">
        <name>a divalent metal cation</name>
        <dbReference type="ChEBI" id="CHEBI:60240"/>
    </cofactor>
</comment>
<dbReference type="CDD" id="cd00841">
    <property type="entry name" value="MPP_YfcE"/>
    <property type="match status" value="1"/>
</dbReference>
<keyword evidence="7" id="KW-1185">Reference proteome</keyword>
<dbReference type="Pfam" id="PF12850">
    <property type="entry name" value="Metallophos_2"/>
    <property type="match status" value="1"/>
</dbReference>
<sequence length="162" mass="17617">MLIGLIADSHDHVRHIQKAVKIFKERNVELVLHAGDFCSPFTIPPFEGLTLKGVFGNNDGDHYLILQKFSEIGATHLGSFGEVTADQKTIALYHGTDMPITEALEQAGKYDVVVSGHTHEKKVEFVGNTLAVNPGTAHGFDGESSIALLDTDTMDVAFIELN</sequence>
<dbReference type="Proteomes" id="UP000218831">
    <property type="component" value="Unassembled WGS sequence"/>
</dbReference>
<proteinExistence type="inferred from homology"/>
<protein>
    <recommendedName>
        <fullName evidence="4">Phosphoesterase</fullName>
        <ecNumber evidence="4">3.1.4.-</ecNumber>
    </recommendedName>
</protein>
<evidence type="ECO:0000256" key="1">
    <source>
        <dbReference type="ARBA" id="ARBA00008950"/>
    </source>
</evidence>
<dbReference type="InterPro" id="IPR029052">
    <property type="entry name" value="Metallo-depent_PP-like"/>
</dbReference>
<dbReference type="InterPro" id="IPR000979">
    <property type="entry name" value="Phosphodiesterase_MJ0936/Vps29"/>
</dbReference>
<dbReference type="PROSITE" id="PS01269">
    <property type="entry name" value="UPF0025"/>
    <property type="match status" value="1"/>
</dbReference>
<evidence type="ECO:0000259" key="5">
    <source>
        <dbReference type="Pfam" id="PF12850"/>
    </source>
</evidence>
<dbReference type="InterPro" id="IPR053193">
    <property type="entry name" value="MetalloPDE_YfcE-like"/>
</dbReference>
<gene>
    <name evidence="6" type="ORF">CK503_08155</name>
</gene>
<dbReference type="Gene3D" id="3.60.21.10">
    <property type="match status" value="1"/>
</dbReference>
<dbReference type="InterPro" id="IPR041802">
    <property type="entry name" value="MPP_YfcE"/>
</dbReference>
<comment type="caution">
    <text evidence="6">The sequence shown here is derived from an EMBL/GenBank/DDBJ whole genome shotgun (WGS) entry which is preliminary data.</text>
</comment>
<keyword evidence="2 4" id="KW-0479">Metal-binding</keyword>
<dbReference type="InterPro" id="IPR024654">
    <property type="entry name" value="Calcineurin-like_PHP_lpxH"/>
</dbReference>
<name>A0A2A2GBC5_9BACT</name>
<evidence type="ECO:0000256" key="4">
    <source>
        <dbReference type="RuleBase" id="RU362039"/>
    </source>
</evidence>
<evidence type="ECO:0000313" key="6">
    <source>
        <dbReference type="EMBL" id="PAU94177.1"/>
    </source>
</evidence>
<evidence type="ECO:0000256" key="3">
    <source>
        <dbReference type="ARBA" id="ARBA00022801"/>
    </source>
</evidence>
<evidence type="ECO:0000313" key="7">
    <source>
        <dbReference type="Proteomes" id="UP000218831"/>
    </source>
</evidence>
<feature type="domain" description="Calcineurin-like phosphoesterase" evidence="5">
    <location>
        <begin position="1"/>
        <end position="153"/>
    </location>
</feature>
<dbReference type="EC" id="3.1.4.-" evidence="4"/>
<dbReference type="GO" id="GO:0016787">
    <property type="term" value="F:hydrolase activity"/>
    <property type="evidence" value="ECO:0007669"/>
    <property type="project" value="UniProtKB-UniRule"/>
</dbReference>
<dbReference type="OrthoDB" id="9813918at2"/>
<evidence type="ECO:0000256" key="2">
    <source>
        <dbReference type="ARBA" id="ARBA00022723"/>
    </source>
</evidence>
<keyword evidence="3" id="KW-0378">Hydrolase</keyword>
<dbReference type="GO" id="GO:0046872">
    <property type="term" value="F:metal ion binding"/>
    <property type="evidence" value="ECO:0007669"/>
    <property type="project" value="UniProtKB-KW"/>
</dbReference>
<dbReference type="EMBL" id="NSKE01000005">
    <property type="protein sequence ID" value="PAU94177.1"/>
    <property type="molecule type" value="Genomic_DNA"/>
</dbReference>
<dbReference type="PANTHER" id="PTHR43165:SF1">
    <property type="entry name" value="PHOSPHODIESTERASE MJ0936"/>
    <property type="match status" value="1"/>
</dbReference>
<accession>A0A2A2GBC5</accession>
<organism evidence="6 7">
    <name type="scientific">Fodinibius salipaludis</name>
    <dbReference type="NCBI Taxonomy" id="2032627"/>
    <lineage>
        <taxon>Bacteria</taxon>
        <taxon>Pseudomonadati</taxon>
        <taxon>Balneolota</taxon>
        <taxon>Balneolia</taxon>
        <taxon>Balneolales</taxon>
        <taxon>Balneolaceae</taxon>
        <taxon>Fodinibius</taxon>
    </lineage>
</organism>
<comment type="similarity">
    <text evidence="1 4">Belongs to the metallophosphoesterase superfamily. YfcE family.</text>
</comment>
<dbReference type="SUPFAM" id="SSF56300">
    <property type="entry name" value="Metallo-dependent phosphatases"/>
    <property type="match status" value="1"/>
</dbReference>
<dbReference type="InterPro" id="IPR020935">
    <property type="entry name" value="PdiEstase_YfcE_CS"/>
</dbReference>